<keyword evidence="4" id="KW-1185">Reference proteome</keyword>
<keyword evidence="2" id="KW-0472">Membrane</keyword>
<keyword evidence="2" id="KW-1133">Transmembrane helix</keyword>
<evidence type="ECO:0000313" key="4">
    <source>
        <dbReference type="Proteomes" id="UP001216390"/>
    </source>
</evidence>
<proteinExistence type="predicted"/>
<evidence type="ECO:0000256" key="1">
    <source>
        <dbReference type="SAM" id="MobiDB-lite"/>
    </source>
</evidence>
<evidence type="ECO:0000313" key="3">
    <source>
        <dbReference type="EMBL" id="WCO67543.1"/>
    </source>
</evidence>
<gene>
    <name evidence="3" type="ORF">PO878_02265</name>
</gene>
<feature type="region of interest" description="Disordered" evidence="1">
    <location>
        <begin position="42"/>
        <end position="72"/>
    </location>
</feature>
<organism evidence="3 4">
    <name type="scientific">Iamia majanohamensis</name>
    <dbReference type="NCBI Taxonomy" id="467976"/>
    <lineage>
        <taxon>Bacteria</taxon>
        <taxon>Bacillati</taxon>
        <taxon>Actinomycetota</taxon>
        <taxon>Acidimicrobiia</taxon>
        <taxon>Acidimicrobiales</taxon>
        <taxon>Iamiaceae</taxon>
        <taxon>Iamia</taxon>
    </lineage>
</organism>
<keyword evidence="2" id="KW-0812">Transmembrane</keyword>
<name>A0AAE9YAH3_9ACTN</name>
<protein>
    <submittedName>
        <fullName evidence="3">Uncharacterized protein</fullName>
    </submittedName>
</protein>
<evidence type="ECO:0000256" key="2">
    <source>
        <dbReference type="SAM" id="Phobius"/>
    </source>
</evidence>
<feature type="transmembrane region" description="Helical" evidence="2">
    <location>
        <begin position="6"/>
        <end position="23"/>
    </location>
</feature>
<sequence>MSPFVFLLVPVVIILLASLLMWLRGRNPTTLKSGIDGFNREMRALSPDDAPRSPRRFEAERPSEPAPRDRDR</sequence>
<reference evidence="3" key="1">
    <citation type="submission" date="2023-01" db="EMBL/GenBank/DDBJ databases">
        <title>The diversity of Class Acidimicrobiia in South China Sea sediment environments and the proposal of Iamia marina sp. nov., a novel species of the genus Iamia.</title>
        <authorList>
            <person name="He Y."/>
            <person name="Tian X."/>
        </authorList>
    </citation>
    <scope>NUCLEOTIDE SEQUENCE</scope>
    <source>
        <strain evidence="3">DSM 19957</strain>
    </source>
</reference>
<dbReference type="AlphaFoldDB" id="A0AAE9YAH3"/>
<dbReference type="EMBL" id="CP116942">
    <property type="protein sequence ID" value="WCO67543.1"/>
    <property type="molecule type" value="Genomic_DNA"/>
</dbReference>
<accession>A0AAE9YAH3</accession>
<dbReference type="RefSeq" id="WP_272737064.1">
    <property type="nucleotide sequence ID" value="NZ_CP116942.1"/>
</dbReference>
<dbReference type="KEGG" id="ima:PO878_02265"/>
<dbReference type="Proteomes" id="UP001216390">
    <property type="component" value="Chromosome"/>
</dbReference>
<feature type="compositionally biased region" description="Basic and acidic residues" evidence="1">
    <location>
        <begin position="49"/>
        <end position="72"/>
    </location>
</feature>